<proteinExistence type="predicted"/>
<reference evidence="2" key="1">
    <citation type="submission" date="2025-08" db="UniProtKB">
        <authorList>
            <consortium name="RefSeq"/>
        </authorList>
    </citation>
    <scope>IDENTIFICATION</scope>
    <source>
        <tissue evidence="2">Leaf</tissue>
    </source>
</reference>
<name>A0A3Q0ENH7_VIGRR</name>
<dbReference type="InterPro" id="IPR044824">
    <property type="entry name" value="MAIN-like"/>
</dbReference>
<accession>A0A3Q0ENH7</accession>
<evidence type="ECO:0000313" key="1">
    <source>
        <dbReference type="Proteomes" id="UP000087766"/>
    </source>
</evidence>
<keyword evidence="1" id="KW-1185">Reference proteome</keyword>
<gene>
    <name evidence="2" type="primary">LOC111240690</name>
</gene>
<sequence>MPRRRQSWRLRIFMDSAKILEMNTKLRQPHIDRINMTPFRCCLNLMNPIEVNIQLLRLMVKSWVGKDLSFRVCQRLVPFNPVDVFMATGLDLGGLDVPFDECVMGLLGDMFNPSTTTKEDLIDMFDLIVTDEVVDVDVVCRLYIFICLVTFYFPKKSMHVCNMPCSVLDDLDSLCLYDWGSAVHQNLVQNLHKCKIKIISKKISKSMGLSGNVAVLQAWAVERLSLHDGRSPRVFPRIWRWFPYTGTKETIEAVFKNGQVSL</sequence>
<protein>
    <submittedName>
        <fullName evidence="2">Uncharacterized protein LOC111240690</fullName>
    </submittedName>
</protein>
<dbReference type="PANTHER" id="PTHR46033:SF8">
    <property type="entry name" value="PROTEIN MAINTENANCE OF MERISTEMS-LIKE"/>
    <property type="match status" value="1"/>
</dbReference>
<dbReference type="GeneID" id="111240690"/>
<dbReference type="KEGG" id="vra:111240690"/>
<organism evidence="1 2">
    <name type="scientific">Vigna radiata var. radiata</name>
    <name type="common">Mung bean</name>
    <name type="synonym">Phaseolus aureus</name>
    <dbReference type="NCBI Taxonomy" id="3916"/>
    <lineage>
        <taxon>Eukaryota</taxon>
        <taxon>Viridiplantae</taxon>
        <taxon>Streptophyta</taxon>
        <taxon>Embryophyta</taxon>
        <taxon>Tracheophyta</taxon>
        <taxon>Spermatophyta</taxon>
        <taxon>Magnoliopsida</taxon>
        <taxon>eudicotyledons</taxon>
        <taxon>Gunneridae</taxon>
        <taxon>Pentapetalae</taxon>
        <taxon>rosids</taxon>
        <taxon>fabids</taxon>
        <taxon>Fabales</taxon>
        <taxon>Fabaceae</taxon>
        <taxon>Papilionoideae</taxon>
        <taxon>50 kb inversion clade</taxon>
        <taxon>NPAAA clade</taxon>
        <taxon>indigoferoid/millettioid clade</taxon>
        <taxon>Phaseoleae</taxon>
        <taxon>Vigna</taxon>
    </lineage>
</organism>
<dbReference type="RefSeq" id="XP_022631949.1">
    <property type="nucleotide sequence ID" value="XM_022776228.1"/>
</dbReference>
<dbReference type="GO" id="GO:0010073">
    <property type="term" value="P:meristem maintenance"/>
    <property type="evidence" value="ECO:0007669"/>
    <property type="project" value="InterPro"/>
</dbReference>
<evidence type="ECO:0000313" key="2">
    <source>
        <dbReference type="RefSeq" id="XP_022631949.1"/>
    </source>
</evidence>
<dbReference type="AlphaFoldDB" id="A0A3Q0ENH7"/>
<dbReference type="PANTHER" id="PTHR46033">
    <property type="entry name" value="PROTEIN MAIN-LIKE 2"/>
    <property type="match status" value="1"/>
</dbReference>
<dbReference type="Proteomes" id="UP000087766">
    <property type="component" value="Unplaced"/>
</dbReference>